<feature type="transmembrane region" description="Helical" evidence="2">
    <location>
        <begin position="55"/>
        <end position="81"/>
    </location>
</feature>
<dbReference type="EMBL" id="JACCBX010000005">
    <property type="protein sequence ID" value="NYE05945.1"/>
    <property type="molecule type" value="Genomic_DNA"/>
</dbReference>
<dbReference type="Pfam" id="PF11772">
    <property type="entry name" value="EpuA"/>
    <property type="match status" value="1"/>
</dbReference>
<gene>
    <name evidence="3" type="ORF">F4694_002720</name>
</gene>
<evidence type="ECO:0008006" key="5">
    <source>
        <dbReference type="Google" id="ProtNLM"/>
    </source>
</evidence>
<keyword evidence="2" id="KW-1133">Transmembrane helix</keyword>
<keyword evidence="2" id="KW-0812">Transmembrane</keyword>
<dbReference type="AlphaFoldDB" id="A0A852TD98"/>
<proteinExistence type="predicted"/>
<name>A0A852TD98_9BACI</name>
<reference evidence="4" key="1">
    <citation type="submission" date="2020-07" db="EMBL/GenBank/DDBJ databases">
        <authorList>
            <person name="Partida-Martinez L."/>
            <person name="Huntemann M."/>
            <person name="Clum A."/>
            <person name="Wang J."/>
            <person name="Palaniappan K."/>
            <person name="Ritter S."/>
            <person name="Chen I.-M."/>
            <person name="Stamatis D."/>
            <person name="Reddy T."/>
            <person name="O'Malley R."/>
            <person name="Daum C."/>
            <person name="Shapiro N."/>
            <person name="Ivanova N."/>
            <person name="Kyrpides N."/>
            <person name="Woyke T."/>
        </authorList>
    </citation>
    <scope>NUCLEOTIDE SEQUENCE [LARGE SCALE GENOMIC DNA]</scope>
    <source>
        <strain evidence="4">AT2.8</strain>
    </source>
</reference>
<feature type="region of interest" description="Disordered" evidence="1">
    <location>
        <begin position="1"/>
        <end position="33"/>
    </location>
</feature>
<sequence>MSVNHLNQVKTREEYKKAKGADQQDTTTQKTSKVAQKAQKAEVAKKRIRIRLIPIWLRILLLVIFTGVFMVAGAAFGYGVLGNGDAGDVLKGSTWTHIIDLVEKK</sequence>
<evidence type="ECO:0000256" key="1">
    <source>
        <dbReference type="SAM" id="MobiDB-lite"/>
    </source>
</evidence>
<comment type="caution">
    <text evidence="3">The sequence shown here is derived from an EMBL/GenBank/DDBJ whole genome shotgun (WGS) entry which is preliminary data.</text>
</comment>
<organism evidence="3 4">
    <name type="scientific">Neobacillus niacini</name>
    <dbReference type="NCBI Taxonomy" id="86668"/>
    <lineage>
        <taxon>Bacteria</taxon>
        <taxon>Bacillati</taxon>
        <taxon>Bacillota</taxon>
        <taxon>Bacilli</taxon>
        <taxon>Bacillales</taxon>
        <taxon>Bacillaceae</taxon>
        <taxon>Neobacillus</taxon>
    </lineage>
</organism>
<dbReference type="Proteomes" id="UP000548423">
    <property type="component" value="Unassembled WGS sequence"/>
</dbReference>
<feature type="compositionally biased region" description="Basic and acidic residues" evidence="1">
    <location>
        <begin position="10"/>
        <end position="22"/>
    </location>
</feature>
<protein>
    <recommendedName>
        <fullName evidence="5">DNA-directed RNA polymerase subunit beta</fullName>
    </recommendedName>
</protein>
<evidence type="ECO:0000313" key="4">
    <source>
        <dbReference type="Proteomes" id="UP000548423"/>
    </source>
</evidence>
<dbReference type="InterPro" id="IPR024596">
    <property type="entry name" value="RNApol_su_b/EpuA"/>
</dbReference>
<feature type="compositionally biased region" description="Low complexity" evidence="1">
    <location>
        <begin position="23"/>
        <end position="33"/>
    </location>
</feature>
<evidence type="ECO:0000313" key="3">
    <source>
        <dbReference type="EMBL" id="NYE05945.1"/>
    </source>
</evidence>
<evidence type="ECO:0000256" key="2">
    <source>
        <dbReference type="SAM" id="Phobius"/>
    </source>
</evidence>
<reference evidence="4" key="2">
    <citation type="submission" date="2020-08" db="EMBL/GenBank/DDBJ databases">
        <title>The Agave Microbiome: Exploring the role of microbial communities in plant adaptations to desert environments.</title>
        <authorList>
            <person name="Partida-Martinez L.P."/>
        </authorList>
    </citation>
    <scope>NUCLEOTIDE SEQUENCE [LARGE SCALE GENOMIC DNA]</scope>
    <source>
        <strain evidence="4">AT2.8</strain>
    </source>
</reference>
<keyword evidence="2" id="KW-0472">Membrane</keyword>
<accession>A0A852TD98</accession>